<gene>
    <name evidence="1" type="ORF">SAMN05216232_3018</name>
</gene>
<comment type="caution">
    <text evidence="1">The sequence shown here is derived from an EMBL/GenBank/DDBJ whole genome shotgun (WGS) entry which is preliminary data.</text>
</comment>
<accession>A0A1H9HSX1</accession>
<proteinExistence type="predicted"/>
<dbReference type="Proteomes" id="UP000198733">
    <property type="component" value="Unassembled WGS sequence"/>
</dbReference>
<dbReference type="EMBL" id="FOEH01000004">
    <property type="protein sequence ID" value="SEQ65474.1"/>
    <property type="molecule type" value="Genomic_DNA"/>
</dbReference>
<evidence type="ECO:0000313" key="1">
    <source>
        <dbReference type="EMBL" id="SEQ65474.1"/>
    </source>
</evidence>
<organism evidence="1 2">
    <name type="scientific">Virgibacillus subterraneus</name>
    <dbReference type="NCBI Taxonomy" id="621109"/>
    <lineage>
        <taxon>Bacteria</taxon>
        <taxon>Bacillati</taxon>
        <taxon>Bacillota</taxon>
        <taxon>Bacilli</taxon>
        <taxon>Bacillales</taxon>
        <taxon>Bacillaceae</taxon>
        <taxon>Virgibacillus</taxon>
    </lineage>
</organism>
<keyword evidence="2" id="KW-1185">Reference proteome</keyword>
<name>A0A1H9HSX1_9BACI</name>
<evidence type="ECO:0000313" key="2">
    <source>
        <dbReference type="Proteomes" id="UP000198733"/>
    </source>
</evidence>
<protein>
    <submittedName>
        <fullName evidence="1">Uncharacterized protein</fullName>
    </submittedName>
</protein>
<sequence length="41" mass="4923">MKLLQMQMEGNMAEQYYALPINYNTMEYFTLGPMTRADYIH</sequence>
<reference evidence="1 2" key="1">
    <citation type="submission" date="2016-10" db="EMBL/GenBank/DDBJ databases">
        <authorList>
            <person name="Varghese N."/>
            <person name="Submissions S."/>
        </authorList>
    </citation>
    <scope>NUCLEOTIDE SEQUENCE [LARGE SCALE GENOMIC DNA]</scope>
    <source>
        <strain evidence="1 2">CGMCC 1.7734</strain>
    </source>
</reference>